<dbReference type="EMBL" id="JAUJEB010000015">
    <property type="protein sequence ID" value="MDN5217351.1"/>
    <property type="molecule type" value="Genomic_DNA"/>
</dbReference>
<dbReference type="Gene3D" id="1.10.1740.10">
    <property type="match status" value="1"/>
</dbReference>
<sequence length="149" mass="17111">MKINTAILPYSEDNIRDKIIAGDPAGLKALMHAYYHTLFRFTLQHVKMEQAAHKMVQATFDRIWIFGAEINQSLPFHTYIGQLIAHFIYEFLQSVNGDGPTEEELWKQAQKAMDDAGNESFNKGYYLGIYGAIARLRLKKQLVYLLTIP</sequence>
<name>A0ABT8LJI9_9BACT</name>
<keyword evidence="2" id="KW-1185">Reference proteome</keyword>
<gene>
    <name evidence="1" type="ORF">QQ020_35080</name>
</gene>
<evidence type="ECO:0000313" key="2">
    <source>
        <dbReference type="Proteomes" id="UP001172083"/>
    </source>
</evidence>
<organism evidence="1 2">
    <name type="scientific">Agaribacillus aureus</name>
    <dbReference type="NCBI Taxonomy" id="3051825"/>
    <lineage>
        <taxon>Bacteria</taxon>
        <taxon>Pseudomonadati</taxon>
        <taxon>Bacteroidota</taxon>
        <taxon>Cytophagia</taxon>
        <taxon>Cytophagales</taxon>
        <taxon>Splendidivirgaceae</taxon>
        <taxon>Agaribacillus</taxon>
    </lineage>
</organism>
<reference evidence="1" key="1">
    <citation type="submission" date="2023-06" db="EMBL/GenBank/DDBJ databases">
        <title>Genomic of Agaribacillus aureum.</title>
        <authorList>
            <person name="Wang G."/>
        </authorList>
    </citation>
    <scope>NUCLEOTIDE SEQUENCE</scope>
    <source>
        <strain evidence="1">BMA12</strain>
    </source>
</reference>
<dbReference type="Proteomes" id="UP001172083">
    <property type="component" value="Unassembled WGS sequence"/>
</dbReference>
<evidence type="ECO:0000313" key="1">
    <source>
        <dbReference type="EMBL" id="MDN5217351.1"/>
    </source>
</evidence>
<protein>
    <submittedName>
        <fullName evidence="1">Uncharacterized protein</fullName>
    </submittedName>
</protein>
<dbReference type="InterPro" id="IPR013325">
    <property type="entry name" value="RNA_pol_sigma_r2"/>
</dbReference>
<accession>A0ABT8LJI9</accession>
<comment type="caution">
    <text evidence="1">The sequence shown here is derived from an EMBL/GenBank/DDBJ whole genome shotgun (WGS) entry which is preliminary data.</text>
</comment>
<dbReference type="RefSeq" id="WP_346762687.1">
    <property type="nucleotide sequence ID" value="NZ_JAUJEB010000015.1"/>
</dbReference>
<dbReference type="SUPFAM" id="SSF88946">
    <property type="entry name" value="Sigma2 domain of RNA polymerase sigma factors"/>
    <property type="match status" value="1"/>
</dbReference>
<proteinExistence type="predicted"/>